<organism evidence="1 2">
    <name type="scientific">Zalaria obscura</name>
    <dbReference type="NCBI Taxonomy" id="2024903"/>
    <lineage>
        <taxon>Eukaryota</taxon>
        <taxon>Fungi</taxon>
        <taxon>Dikarya</taxon>
        <taxon>Ascomycota</taxon>
        <taxon>Pezizomycotina</taxon>
        <taxon>Dothideomycetes</taxon>
        <taxon>Dothideomycetidae</taxon>
        <taxon>Dothideales</taxon>
        <taxon>Zalariaceae</taxon>
        <taxon>Zalaria</taxon>
    </lineage>
</organism>
<reference evidence="1" key="1">
    <citation type="submission" date="2024-02" db="EMBL/GenBank/DDBJ databases">
        <title>Metagenome Assembled Genome of Zalaria obscura JY119.</title>
        <authorList>
            <person name="Vighnesh L."/>
            <person name="Jagadeeshwari U."/>
            <person name="Venkata Ramana C."/>
            <person name="Sasikala C."/>
        </authorList>
    </citation>
    <scope>NUCLEOTIDE SEQUENCE</scope>
    <source>
        <strain evidence="1">JY119</strain>
    </source>
</reference>
<sequence length="353" mass="38066">MAPQTMKAIKVVEPGKAELQTVPLPKLRDHYVLVKVVAVALNPTDWKHVDYLAAPGATVGCDFAGTVEEVGSKVTKSWKKGDRIAGFTHGVNKVELEDGAFAEYCVVKGDIQMKIPDNLSFEEASTLGVGVTTVGQGLYQSLKLPLPTEPSKEALPVLIYAGATATGSLAIQYAKLSGLKVYTTCSPRNFEFVKALGADEAFDYKDPECGKKIREATKDSLAHAFDCISEGSSPQICCDAISSKGGKISYLLPVKDTPRKDVETGNTLAYTVTGEGFPFGPAEFPPKKEDFEFGAMFWELSTKLFGEGKVKVHRPEVRKDGLKGVFGGLNDMRQGKVSAVKLVYKVEETPESG</sequence>
<dbReference type="Proteomes" id="UP001320706">
    <property type="component" value="Unassembled WGS sequence"/>
</dbReference>
<dbReference type="EMBL" id="JAMKPW020000022">
    <property type="protein sequence ID" value="KAK8206787.1"/>
    <property type="molecule type" value="Genomic_DNA"/>
</dbReference>
<proteinExistence type="predicted"/>
<accession>A0ACC3SC47</accession>
<keyword evidence="2" id="KW-1185">Reference proteome</keyword>
<evidence type="ECO:0000313" key="1">
    <source>
        <dbReference type="EMBL" id="KAK8206787.1"/>
    </source>
</evidence>
<gene>
    <name evidence="1" type="ORF">M8818_004621</name>
</gene>
<name>A0ACC3SC47_9PEZI</name>
<protein>
    <submittedName>
        <fullName evidence="1">Uncharacterized protein</fullName>
    </submittedName>
</protein>
<comment type="caution">
    <text evidence="1">The sequence shown here is derived from an EMBL/GenBank/DDBJ whole genome shotgun (WGS) entry which is preliminary data.</text>
</comment>
<evidence type="ECO:0000313" key="2">
    <source>
        <dbReference type="Proteomes" id="UP001320706"/>
    </source>
</evidence>